<evidence type="ECO:0000259" key="8">
    <source>
        <dbReference type="Pfam" id="PF12359"/>
    </source>
</evidence>
<dbReference type="InterPro" id="IPR051346">
    <property type="entry name" value="OTU_Deubiquitinase"/>
</dbReference>
<reference evidence="10" key="1">
    <citation type="journal article" date="2020" name="Mol. Plant Microbe Interact.">
        <title>Genome Sequence of the Biocontrol Agent Coniothyrium minitans strain Conio (IMI 134523).</title>
        <authorList>
            <person name="Patel D."/>
            <person name="Shittu T.A."/>
            <person name="Baroncelli R."/>
            <person name="Muthumeenakshi S."/>
            <person name="Osborne T.H."/>
            <person name="Janganan T.K."/>
            <person name="Sreenivasaprasad S."/>
        </authorList>
    </citation>
    <scope>NUCLEOTIDE SEQUENCE</scope>
    <source>
        <strain evidence="10">Conio</strain>
    </source>
</reference>
<keyword evidence="4" id="KW-0833">Ubl conjugation pathway</keyword>
<feature type="domain" description="DUF3645" evidence="8">
    <location>
        <begin position="2345"/>
        <end position="2377"/>
    </location>
</feature>
<keyword evidence="6" id="KW-0788">Thiol protease</keyword>
<evidence type="ECO:0000256" key="6">
    <source>
        <dbReference type="ARBA" id="ARBA00022807"/>
    </source>
</evidence>
<evidence type="ECO:0000256" key="2">
    <source>
        <dbReference type="ARBA" id="ARBA00012759"/>
    </source>
</evidence>
<dbReference type="EMBL" id="WJXW01000008">
    <property type="protein sequence ID" value="KAF9733733.1"/>
    <property type="molecule type" value="Genomic_DNA"/>
</dbReference>
<dbReference type="Proteomes" id="UP000756921">
    <property type="component" value="Unassembled WGS sequence"/>
</dbReference>
<evidence type="ECO:0000256" key="4">
    <source>
        <dbReference type="ARBA" id="ARBA00022786"/>
    </source>
</evidence>
<evidence type="ECO:0000313" key="11">
    <source>
        <dbReference type="Proteomes" id="UP000756921"/>
    </source>
</evidence>
<comment type="catalytic activity">
    <reaction evidence="1">
        <text>Thiol-dependent hydrolysis of ester, thioester, amide, peptide and isopeptide bonds formed by the C-terminal Gly of ubiquitin (a 76-residue protein attached to proteins as an intracellular targeting signal).</text>
        <dbReference type="EC" id="3.4.19.12"/>
    </reaction>
</comment>
<feature type="domain" description="DUF6606" evidence="9">
    <location>
        <begin position="13"/>
        <end position="276"/>
    </location>
</feature>
<dbReference type="InterPro" id="IPR022099">
    <property type="entry name" value="DUF3638"/>
</dbReference>
<dbReference type="EC" id="3.4.19.12" evidence="2"/>
<evidence type="ECO:0000313" key="10">
    <source>
        <dbReference type="EMBL" id="KAF9733733.1"/>
    </source>
</evidence>
<sequence>MAYTGTEDELRRLIDHVFLPPQLPQGEDAPSDLTVLKIVSDALDELGPLIEHSHVAMIRSKTLLKGLRAVHDRNGAIDQAQLAAILIAMEDGHTTAIKVSAQNAAVFITREKTQLMFESFELSPDNKSVQSARGRLVRDFPANAIAIDLALLLEADFTTMLAKTLSTMSQQNVSEMEAHSKKTGAVHEEDRDTTHPAVVSEMFLGMLRGIGTPRYTTSIRKNTSEEVLHSNARKPWRRSAMWLLVRVALQLTISRSPDGSLALYKNAIVLAMCRILYSSQQFELSSELMHIMNAKIDRRRQKLLHDDSLFQPVAARVESVLRTTHDIISERWALVQVRDSHMAPMAALGSLEMSAETLIALPDLDEYIALIQSRQVSQDTIHYRPICGLLRPQSGPGEAQPLPNSNDAYRVQNLQLFEQWVSRELSSWHCIAQSDPVVVCKDICQLIKRYHTVASEVYSGNPEGLSVMLLTIMELWIACDRAATDTCDLLREFSAGMSPAVLQNLLLPYLDQLERLSEVETHLASRSRGLSHSSIFSLDSNQGFPNRFYNTSQKHKDLHRTICTQAQAARQAKLAELSHLKQEYNRLNKLHLDADCEYITKIIDRWCDPPEVEISHKGSCRKCAYGRERDALKIQIHEWPLPKDTSKAKAVVFELAVPEWFVHWRDARFYILHSVLKGAIQGSWPQTSYYLSTDPHLMSYYTSMNHRIRLLSETKPAIITHYNTKNIPSATESNVCVPSGLNYQYHDADSQSYLSSGFISTEEMPLACTYRLPQESKAFQRFIFRTEIAPDGEGPNAVVASQDACPTNAALEEYKELATIPLGRHVQWLNILLQLAMPNVDFKKLETSLVLLQCIYQTGPQSPDKDQLRESHYQLRHDTYAAAIMSNLNTALDRVKENWESVNALSAFIAIAARVLSLNQSARESCFAFLRAARRVTAEWLSDLREKAYLAMSNHANRTQFVSKSIEVALLCISTFDADDQYLYTLTRSPDAYLMIWASIVVQEGENNRAMNEPNVARLQLRCKRLLHRTYAMLSHNGAALDAAVTKVWSGYMPSSIGWSTQAEHWITTETATAAHVHYNLLTGELLVNGLPLDQPPVHYRKSPLFQMLFGDATVEVMPASKPGFTFSTKRSFGGCAVDLGMKSGQLIVRATTERQTYETISTGLLQSKYPHHFSKDYVLWYNLVDEDVKFLPKGDPWNFGHSSRWILSQPIAGLGWQLSRAGVSVISTISKTAKTVASVLEPLADIMDIHCLLQPGDTLLHTELPLLRLGFSLKKGEHLLYSREYRSMFIDEDQSLGALVGFRNKMVLKDHESGDCIALILESDLRYSKEGFHVEVTVNDRAKSKVHVVKVDSSLWRLLDSHDLDCKLFLSYLHALTSHCLPDPATLHTGTEQALTILRSKAVESFSQLSQANVNMLAKIAQLSPGRQYYPSHRRVMQSVQWDENLPFLSQNNDFHQVVRGLLRQSEALKFFYPEVELQIRERTDIDEHLLARASMRSSIFQISGFGAENHDPSRDEIYKPRDQGLQSDRATNVATMSALVFRDGEVRHWDAAQVSALWSLMSKQDIIFGAQTKFDTSRFRYDAPLLEKNVFGSILAKLPALQQSFKHPQTLEKHRFSFMAWMCTMSFASDARMDQLQLFVMCAKAGQLALVQAPSAASFHANQGHSFKKSEIRTTLNKNLRTFHQSPEWTIARECNEKKRDYDRRRESAWTRAKNTMIERTVDSLKSQWPCARPGNPYVTNVSTYIDINLAMPRIREQFNTWYDNSLLYDYLLQLVQASARLPTSRINIPASLKCNPPVGVSRSGFVSEVDLFHMPAPTLPYKPEPMLVTEDQSTVSIHMTSGLRLKALIDKMRSTWAQSKYARDYTDDLEKSLQALVSKKTAGAKTANTEQHQLSVHLEECRQYLKCLFRTIVRALTSRAKEKTAYDISHSPRVSPVFLLRQLSRHRWSRLSLDWQKCIVEYGLAVTTLQRAARLIKLAKSGRKEDLINELDNVGHVNWDPLQFPETLLIEAESGIIVRQVQEQIAREMRQPSLGRNAVMQLNMGEGKSSVIVPIVVIDLADGLRLVCVIVAKPQSKQMAQMLISKIGGLVDRRVYYLPYARAIQPNRANMDTISTMLAECMSQGGILLMQPEHILSFKLMVPEIIMSGRQDVAQSAIASQGFLEKYSRHVVDESDENFSPRFELIYTMGTQRLIESSPGRWLLIGQVLEFARRTFPAVVENFPSSIEWIPGIPGSFPRTRILRDDAAKSFVQSLATKICSEGLLGFPISRQPPAIRQAVLTYITKSDLSPQEMDLVENHTALWTETSRSQLLLLRGLFADGVLAFVLSQKRWRVNYGLADRNPPTKVAVPFRAKDTPALRSEFSHPDVVIALTLLSYYYQGLSDTELFAALSHLTNSDQAEIAYQDWVKDSNNLAEAFTTLKGINMKDRPQCISKVFPALRNGKSVIDYYVSHIVFPKEMKEFPHKLSASGWDIGKAREQLTTGFSGTIDSHHVLPLDVAYLELPDQKHTNALVMEHLLQPDNGVHLMLPSSVDQSISEADRLLSCVMQLHPPVQVILDVGAQILELDNLEMAKTWLKLHDDSKEAVIFIDRNDEICVVDREGCVGLLLASSYQSRLDACLVFLDEAHTRGIDLVLPLEYRAAVTLGPRLTKDRLVQACMRMRKLGKGQTVIFCVSQEIQTKILEATRKKNASTITIADILEWSMYETLDDLRRNMPLWAVQGERFVRQEKIWSDANKQEGKLRLTKDDAEKLLETEAQSLEDRYRPRLSPDGPKIVATSEDPVVQQIATRCEAFDITHFKASALQEEQERELSPEMEQERQIQRAPTAKPKQHGLHPDVQSFALTGRIIIGSRGYGPAFSTLRSMSTATTFDPSNLSAVKPFLATTDFAETVIKDSNRFVSDAFLRSVQWILTAHDPNGNNINAAMIISPYEANHLLRSMEKSKFTTLHLYRARVNSSYPPLDALNFYTTPFRQPALHLPRDLAAQLNLFSGQLYFKSHGDYLENCKFLGLLPQCLSEEMEKQGWDVDAEGFILSDDRSRVGGESGLTKSPIGFFKGLFTARRNGHGFGKSHIGRLLEGHVFQKEEFNI</sequence>
<comment type="caution">
    <text evidence="10">The sequence shown here is derived from an EMBL/GenBank/DDBJ whole genome shotgun (WGS) entry which is preliminary data.</text>
</comment>
<dbReference type="PANTHER" id="PTHR13367:SF34">
    <property type="match status" value="1"/>
</dbReference>
<organism evidence="10 11">
    <name type="scientific">Paraphaeosphaeria minitans</name>
    <dbReference type="NCBI Taxonomy" id="565426"/>
    <lineage>
        <taxon>Eukaryota</taxon>
        <taxon>Fungi</taxon>
        <taxon>Dikarya</taxon>
        <taxon>Ascomycota</taxon>
        <taxon>Pezizomycotina</taxon>
        <taxon>Dothideomycetes</taxon>
        <taxon>Pleosporomycetidae</taxon>
        <taxon>Pleosporales</taxon>
        <taxon>Massarineae</taxon>
        <taxon>Didymosphaeriaceae</taxon>
        <taxon>Paraphaeosphaeria</taxon>
    </lineage>
</organism>
<dbReference type="PANTHER" id="PTHR13367">
    <property type="entry name" value="UBIQUITIN THIOESTERASE"/>
    <property type="match status" value="1"/>
</dbReference>
<name>A0A9P6KNL5_9PLEO</name>
<evidence type="ECO:0000256" key="1">
    <source>
        <dbReference type="ARBA" id="ARBA00000707"/>
    </source>
</evidence>
<dbReference type="GO" id="GO:0004843">
    <property type="term" value="F:cysteine-type deubiquitinase activity"/>
    <property type="evidence" value="ECO:0007669"/>
    <property type="project" value="UniProtKB-EC"/>
</dbReference>
<evidence type="ECO:0000256" key="5">
    <source>
        <dbReference type="ARBA" id="ARBA00022801"/>
    </source>
</evidence>
<feature type="domain" description="DUF3638" evidence="7">
    <location>
        <begin position="1999"/>
        <end position="2220"/>
    </location>
</feature>
<proteinExistence type="predicted"/>
<keyword evidence="5" id="KW-0378">Hydrolase</keyword>
<dbReference type="InterPro" id="IPR046541">
    <property type="entry name" value="DUF6606"/>
</dbReference>
<dbReference type="Pfam" id="PF12340">
    <property type="entry name" value="DUF3638"/>
    <property type="match status" value="1"/>
</dbReference>
<protein>
    <recommendedName>
        <fullName evidence="2">ubiquitinyl hydrolase 1</fullName>
        <ecNumber evidence="2">3.4.19.12</ecNumber>
    </recommendedName>
</protein>
<evidence type="ECO:0000259" key="7">
    <source>
        <dbReference type="Pfam" id="PF12340"/>
    </source>
</evidence>
<dbReference type="InterPro" id="IPR022105">
    <property type="entry name" value="DUF3645"/>
</dbReference>
<keyword evidence="11" id="KW-1185">Reference proteome</keyword>
<evidence type="ECO:0000256" key="3">
    <source>
        <dbReference type="ARBA" id="ARBA00022670"/>
    </source>
</evidence>
<accession>A0A9P6KNL5</accession>
<evidence type="ECO:0000259" key="9">
    <source>
        <dbReference type="Pfam" id="PF20255"/>
    </source>
</evidence>
<dbReference type="GO" id="GO:0006508">
    <property type="term" value="P:proteolysis"/>
    <property type="evidence" value="ECO:0007669"/>
    <property type="project" value="UniProtKB-KW"/>
</dbReference>
<dbReference type="Pfam" id="PF12359">
    <property type="entry name" value="DUF3645"/>
    <property type="match status" value="1"/>
</dbReference>
<gene>
    <name evidence="10" type="ORF">PMIN01_08076</name>
</gene>
<keyword evidence="3" id="KW-0645">Protease</keyword>
<dbReference type="Pfam" id="PF20255">
    <property type="entry name" value="DUF6606"/>
    <property type="match status" value="1"/>
</dbReference>
<dbReference type="OrthoDB" id="3182339at2759"/>